<dbReference type="InterPro" id="IPR050728">
    <property type="entry name" value="Zinc_Metalloprotease_M4"/>
</dbReference>
<dbReference type="RefSeq" id="WP_014203422.1">
    <property type="nucleotide sequence ID" value="NC_016599.1"/>
</dbReference>
<dbReference type="PANTHER" id="PTHR33794">
    <property type="entry name" value="BACILLOLYSIN"/>
    <property type="match status" value="1"/>
</dbReference>
<protein>
    <submittedName>
        <fullName evidence="14">Zinc metalloprotease (Elastase)</fullName>
    </submittedName>
</protein>
<dbReference type="Gene3D" id="3.10.170.10">
    <property type="match status" value="1"/>
</dbReference>
<dbReference type="eggNOG" id="COG3227">
    <property type="taxonomic scope" value="Bacteria"/>
</dbReference>
<dbReference type="CDD" id="cd09597">
    <property type="entry name" value="M4_TLP"/>
    <property type="match status" value="1"/>
</dbReference>
<evidence type="ECO:0000313" key="15">
    <source>
        <dbReference type="Proteomes" id="UP000005631"/>
    </source>
</evidence>
<dbReference type="InterPro" id="IPR023612">
    <property type="entry name" value="Peptidase_M4"/>
</dbReference>
<dbReference type="KEGG" id="oho:Oweho_3122"/>
<keyword evidence="2 14" id="KW-0645">Protease</keyword>
<gene>
    <name evidence="14" type="ordered locus">Oweho_3122</name>
</gene>
<name>G8R350_OWEHD</name>
<feature type="domain" description="FTP" evidence="12">
    <location>
        <begin position="65"/>
        <end position="111"/>
    </location>
</feature>
<sequence length="941" mass="104510">MHNIIKAVLFLTIGTSAVAQQSIMEIASSDQQENWWSFHNGQNITPDTFFQTYQESMGFDANYSFIELKREEDDLGINHIRYEQFYKGVKVEGAQFILHSRGNTLYKANGRLVKSLQGSPVATVSFKDALNTAKQLTEANSFYWEDPYMEAWLKDVKGNPNASFAPKEELVWLDPQFSQNGENYKLAYKLDLFFEATDDHRLFYIDANTGNLLWEQNRCHSATAHGQAETKYHGTQNIITDSVSTNKYVLNDVTRGGGVQTLNAQTGTSFQNSVDFEDDDNYWDNVNAQIDEAATDAHWSAGMTYDYFLSEHNRDSYDGLGSKIVSYVHWDQAWRNASWNGVAMRYGDGSGDPLISIDVVGHELAHGVTEYSANLVYAYEPGALNESFSDIFGTAIEFHALDSAADWDIGKASFLLRSMSNPKAYSQPDTYLGQAWYTGSGDNGGVHYNSGVQNFWFYLLSEGGSGTNDNGTAYQVDSFGIDNAAEIAYRNLAYYLTPSSEYYDSRRGSISAAEDIYGSCSYEANLIAKAWHAVGIGSDTLSNDIELLEVLSPKNSCSIGTQETMEVKFIYYRSGCDSTIEAGDSIQLGYSVNGSNAVSETLIAGSTINSGDTITYTFNTKQDFINVGAYNIKFWTNYSSDYMTENDTISDYIIKVLDPMVDGDSISFEASLAATEEKIYHTATESNGDTYLHFNGRSTGFRGLVLSGIDADLFNLDIPNDETENFDKNKEFLSKVYMCVDASAMSHVTLKFDLKQTYSTVYRFFLGTNANTLASSLRLTIDGVQVGTQMHPTSNFSDTFATHYFNLDQYAGTQFELALEGKHFLSRAEDPGNSVGDNSYIDDIIIMDSEFIGEEEFELKDVSLFPNPTTGLLNINVNAPKSGMATAKIVDTKGAVILQKSLDLESGFQSFSLDISGKPKGMYLLQIQQGNALYTQKVMLD</sequence>
<dbReference type="InterPro" id="IPR026444">
    <property type="entry name" value="Secre_tail"/>
</dbReference>
<evidence type="ECO:0000259" key="13">
    <source>
        <dbReference type="Pfam" id="PF18962"/>
    </source>
</evidence>
<dbReference type="HOGENOM" id="CLU_008590_1_0_10"/>
<dbReference type="Gene3D" id="3.10.450.490">
    <property type="match status" value="1"/>
</dbReference>
<dbReference type="Proteomes" id="UP000005631">
    <property type="component" value="Chromosome"/>
</dbReference>
<evidence type="ECO:0000256" key="9">
    <source>
        <dbReference type="SAM" id="SignalP"/>
    </source>
</evidence>
<evidence type="ECO:0000259" key="11">
    <source>
        <dbReference type="Pfam" id="PF02868"/>
    </source>
</evidence>
<feature type="chain" id="PRO_5003514217" evidence="9">
    <location>
        <begin position="20"/>
        <end position="941"/>
    </location>
</feature>
<keyword evidence="3" id="KW-0479">Metal-binding</keyword>
<reference evidence="14 15" key="1">
    <citation type="journal article" date="2012" name="Stand. Genomic Sci.">
        <title>Genome sequence of the orange-pigmented seawater bacterium Owenweeksia hongkongensis type strain (UST20020801(T)).</title>
        <authorList>
            <person name="Riedel T."/>
            <person name="Held B."/>
            <person name="Nolan M."/>
            <person name="Lucas S."/>
            <person name="Lapidus A."/>
            <person name="Tice H."/>
            <person name="Del Rio T.G."/>
            <person name="Cheng J.F."/>
            <person name="Han C."/>
            <person name="Tapia R."/>
            <person name="Goodwin L.A."/>
            <person name="Pitluck S."/>
            <person name="Liolios K."/>
            <person name="Mavromatis K."/>
            <person name="Pagani I."/>
            <person name="Ivanova N."/>
            <person name="Mikhailova N."/>
            <person name="Pati A."/>
            <person name="Chen A."/>
            <person name="Palaniappan K."/>
            <person name="Rohde M."/>
            <person name="Tindall B.J."/>
            <person name="Detter J.C."/>
            <person name="Goker M."/>
            <person name="Woyke T."/>
            <person name="Bristow J."/>
            <person name="Eisen J.A."/>
            <person name="Markowitz V."/>
            <person name="Hugenholtz P."/>
            <person name="Klenk H.P."/>
            <person name="Kyrpides N.C."/>
        </authorList>
    </citation>
    <scope>NUCLEOTIDE SEQUENCE</scope>
    <source>
        <strain evidence="15">DSM 17368 / JCM 12287 / NRRL B-23963</strain>
    </source>
</reference>
<evidence type="ECO:0000256" key="8">
    <source>
        <dbReference type="PIRSR" id="PIRSR623612-1"/>
    </source>
</evidence>
<keyword evidence="6" id="KW-0862">Zinc</keyword>
<dbReference type="PANTHER" id="PTHR33794:SF1">
    <property type="entry name" value="BACILLOLYSIN"/>
    <property type="match status" value="1"/>
</dbReference>
<dbReference type="InterPro" id="IPR011096">
    <property type="entry name" value="FTP_domain"/>
</dbReference>
<dbReference type="PRINTS" id="PR00730">
    <property type="entry name" value="THERMOLYSIN"/>
</dbReference>
<feature type="active site" description="Proton donor" evidence="8">
    <location>
        <position position="447"/>
    </location>
</feature>
<evidence type="ECO:0000259" key="12">
    <source>
        <dbReference type="Pfam" id="PF07504"/>
    </source>
</evidence>
<dbReference type="EMBL" id="CP003156">
    <property type="protein sequence ID" value="AEV34075.1"/>
    <property type="molecule type" value="Genomic_DNA"/>
</dbReference>
<evidence type="ECO:0000256" key="7">
    <source>
        <dbReference type="ARBA" id="ARBA00023049"/>
    </source>
</evidence>
<accession>G8R350</accession>
<comment type="similarity">
    <text evidence="1">Belongs to the peptidase M4 family.</text>
</comment>
<feature type="domain" description="Secretion system C-terminal sorting" evidence="13">
    <location>
        <begin position="864"/>
        <end position="939"/>
    </location>
</feature>
<evidence type="ECO:0000256" key="5">
    <source>
        <dbReference type="ARBA" id="ARBA00022801"/>
    </source>
</evidence>
<dbReference type="Pfam" id="PF01447">
    <property type="entry name" value="Peptidase_M4"/>
    <property type="match status" value="1"/>
</dbReference>
<dbReference type="Gene3D" id="1.10.390.10">
    <property type="entry name" value="Neutral Protease Domain 2"/>
    <property type="match status" value="1"/>
</dbReference>
<dbReference type="GO" id="GO:0004222">
    <property type="term" value="F:metalloendopeptidase activity"/>
    <property type="evidence" value="ECO:0007669"/>
    <property type="project" value="InterPro"/>
</dbReference>
<proteinExistence type="inferred from homology"/>
<evidence type="ECO:0000256" key="4">
    <source>
        <dbReference type="ARBA" id="ARBA00022729"/>
    </source>
</evidence>
<dbReference type="SUPFAM" id="SSF55486">
    <property type="entry name" value="Metalloproteases ('zincins'), catalytic domain"/>
    <property type="match status" value="1"/>
</dbReference>
<evidence type="ECO:0000313" key="14">
    <source>
        <dbReference type="EMBL" id="AEV34075.1"/>
    </source>
</evidence>
<dbReference type="OrthoDB" id="291295at2"/>
<dbReference type="GO" id="GO:0046872">
    <property type="term" value="F:metal ion binding"/>
    <property type="evidence" value="ECO:0007669"/>
    <property type="project" value="UniProtKB-KW"/>
</dbReference>
<feature type="signal peptide" evidence="9">
    <location>
        <begin position="1"/>
        <end position="19"/>
    </location>
</feature>
<dbReference type="STRING" id="926562.Oweho_3122"/>
<evidence type="ECO:0000256" key="2">
    <source>
        <dbReference type="ARBA" id="ARBA00022670"/>
    </source>
</evidence>
<dbReference type="Pfam" id="PF18962">
    <property type="entry name" value="Por_Secre_tail"/>
    <property type="match status" value="1"/>
</dbReference>
<feature type="active site" evidence="8">
    <location>
        <position position="363"/>
    </location>
</feature>
<keyword evidence="15" id="KW-1185">Reference proteome</keyword>
<dbReference type="InterPro" id="IPR001570">
    <property type="entry name" value="Peptidase_M4_C_domain"/>
</dbReference>
<dbReference type="GO" id="GO:0006508">
    <property type="term" value="P:proteolysis"/>
    <property type="evidence" value="ECO:0007669"/>
    <property type="project" value="UniProtKB-KW"/>
</dbReference>
<organism evidence="14 15">
    <name type="scientific">Owenweeksia hongkongensis (strain DSM 17368 / CIP 108786 / JCM 12287 / NRRL B-23963 / UST20020801)</name>
    <dbReference type="NCBI Taxonomy" id="926562"/>
    <lineage>
        <taxon>Bacteria</taxon>
        <taxon>Pseudomonadati</taxon>
        <taxon>Bacteroidota</taxon>
        <taxon>Flavobacteriia</taxon>
        <taxon>Flavobacteriales</taxon>
        <taxon>Owenweeksiaceae</taxon>
        <taxon>Owenweeksia</taxon>
    </lineage>
</organism>
<dbReference type="Pfam" id="PF02868">
    <property type="entry name" value="Peptidase_M4_C"/>
    <property type="match status" value="1"/>
</dbReference>
<keyword evidence="7 14" id="KW-0482">Metalloprotease</keyword>
<evidence type="ECO:0000259" key="10">
    <source>
        <dbReference type="Pfam" id="PF01447"/>
    </source>
</evidence>
<keyword evidence="5" id="KW-0378">Hydrolase</keyword>
<dbReference type="AlphaFoldDB" id="G8R350"/>
<evidence type="ECO:0000256" key="6">
    <source>
        <dbReference type="ARBA" id="ARBA00022833"/>
    </source>
</evidence>
<dbReference type="Pfam" id="PF07504">
    <property type="entry name" value="FTP"/>
    <property type="match status" value="1"/>
</dbReference>
<dbReference type="InterPro" id="IPR013856">
    <property type="entry name" value="Peptidase_M4_domain"/>
</dbReference>
<dbReference type="InterPro" id="IPR027268">
    <property type="entry name" value="Peptidase_M4/M1_CTD_sf"/>
</dbReference>
<dbReference type="NCBIfam" id="TIGR04183">
    <property type="entry name" value="Por_Secre_tail"/>
    <property type="match status" value="1"/>
</dbReference>
<evidence type="ECO:0000256" key="1">
    <source>
        <dbReference type="ARBA" id="ARBA00009388"/>
    </source>
</evidence>
<keyword evidence="4 9" id="KW-0732">Signal</keyword>
<feature type="domain" description="Peptidase M4 C-terminal" evidence="11">
    <location>
        <begin position="373"/>
        <end position="536"/>
    </location>
</feature>
<feature type="domain" description="Peptidase M4" evidence="10">
    <location>
        <begin position="226"/>
        <end position="370"/>
    </location>
</feature>
<evidence type="ECO:0000256" key="3">
    <source>
        <dbReference type="ARBA" id="ARBA00022723"/>
    </source>
</evidence>